<proteinExistence type="inferred from homology"/>
<feature type="domain" description="FAD dependent oxidoreductase" evidence="6">
    <location>
        <begin position="5"/>
        <end position="394"/>
    </location>
</feature>
<dbReference type="GO" id="GO:0005737">
    <property type="term" value="C:cytoplasm"/>
    <property type="evidence" value="ECO:0007669"/>
    <property type="project" value="TreeGrafter"/>
</dbReference>
<keyword evidence="2" id="KW-0285">Flavoprotein</keyword>
<dbReference type="InterPro" id="IPR006076">
    <property type="entry name" value="FAD-dep_OxRdtase"/>
</dbReference>
<dbReference type="Gene3D" id="3.30.9.10">
    <property type="entry name" value="D-Amino Acid Oxidase, subunit A, domain 2"/>
    <property type="match status" value="1"/>
</dbReference>
<dbReference type="PANTHER" id="PTHR43104">
    <property type="entry name" value="L-2-HYDROXYGLUTARATE DEHYDROGENASE, MITOCHONDRIAL"/>
    <property type="match status" value="1"/>
</dbReference>
<dbReference type="EC" id="1.1.3.-" evidence="7"/>
<dbReference type="GO" id="GO:0047545">
    <property type="term" value="F:(S)-2-hydroxyglutarate dehydrogenase activity"/>
    <property type="evidence" value="ECO:0007669"/>
    <property type="project" value="TreeGrafter"/>
</dbReference>
<accession>A0AAE3FZD5</accession>
<keyword evidence="4 7" id="KW-0560">Oxidoreductase</keyword>
<evidence type="ECO:0000313" key="8">
    <source>
        <dbReference type="Proteomes" id="UP001203207"/>
    </source>
</evidence>
<reference evidence="7" key="1">
    <citation type="journal article" date="2022" name="Syst. Appl. Microbiol.">
        <title>Natronocalculus amylovorans gen. nov., sp. nov., and Natranaeroarchaeum aerophilus sp. nov., dominant culturable amylolytic natronoarchaea from hypersaline soda lakes in southwestern Siberia.</title>
        <authorList>
            <person name="Sorokin D.Y."/>
            <person name="Elcheninov A.G."/>
            <person name="Khizhniak T.V."/>
            <person name="Koenen M."/>
            <person name="Bale N.J."/>
            <person name="Damste J.S.S."/>
            <person name="Kublanov I.V."/>
        </authorList>
    </citation>
    <scope>NUCLEOTIDE SEQUENCE</scope>
    <source>
        <strain evidence="7">AArc-St2</strain>
    </source>
</reference>
<evidence type="ECO:0000256" key="3">
    <source>
        <dbReference type="ARBA" id="ARBA00022827"/>
    </source>
</evidence>
<evidence type="ECO:0000256" key="4">
    <source>
        <dbReference type="ARBA" id="ARBA00023002"/>
    </source>
</evidence>
<comment type="cofactor">
    <cofactor evidence="1">
        <name>FAD</name>
        <dbReference type="ChEBI" id="CHEBI:57692"/>
    </cofactor>
</comment>
<keyword evidence="3" id="KW-0274">FAD</keyword>
<gene>
    <name evidence="7" type="primary">lhgO</name>
    <name evidence="7" type="ORF">AArcSt2_14400</name>
</gene>
<dbReference type="EMBL" id="JAKRVX010000008">
    <property type="protein sequence ID" value="MCL9818131.1"/>
    <property type="molecule type" value="Genomic_DNA"/>
</dbReference>
<dbReference type="SUPFAM" id="SSF51905">
    <property type="entry name" value="FAD/NAD(P)-binding domain"/>
    <property type="match status" value="1"/>
</dbReference>
<organism evidence="7 8">
    <name type="scientific">Natronocalculus amylovorans</name>
    <dbReference type="NCBI Taxonomy" id="2917812"/>
    <lineage>
        <taxon>Archaea</taxon>
        <taxon>Methanobacteriati</taxon>
        <taxon>Methanobacteriota</taxon>
        <taxon>Stenosarchaea group</taxon>
        <taxon>Halobacteria</taxon>
        <taxon>Halobacteriales</taxon>
        <taxon>Haloferacaceae</taxon>
        <taxon>Natronocalculus</taxon>
    </lineage>
</organism>
<sequence length="401" mass="43259">MSVYDVAIVGGGCVGSSAAMHLASQSELDICLIEKEHQFAAHQSGRNSGVLHPGFNYEPGSTKAKFSTEGTQRMKTYAAQNDIPLRELGVLVVAQSQKDYKELRRLHNQAAANGVTTEMLNDRAAIQEIEPHASGIAALHCPEAASIDSQQYVYSLVRDAANLGVDLFTGTQVTSVESTATGNVLRTSTGAITAAFVINAAGLHADTIASEFGVANEYQIVPFRGEYYELRANKRDLVNTMVYPAPDPELPFLGVHFTRRSDDKVIVGPNAVLAFGREAYKNTDYNLGDLRQTATFGGFWKLLASRKMLSVAADELNKSYRKEAFVSAAQSLIPEVRAADFTKSYAGIRAQLVGPDGSLVKQPLVEHGPRSLHVLNAVSPGLTSSLPFGEHLAEETLQAYP</sequence>
<dbReference type="PANTHER" id="PTHR43104:SF2">
    <property type="entry name" value="L-2-HYDROXYGLUTARATE DEHYDROGENASE, MITOCHONDRIAL"/>
    <property type="match status" value="1"/>
</dbReference>
<name>A0AAE3FZD5_9EURY</name>
<dbReference type="Gene3D" id="3.50.50.60">
    <property type="entry name" value="FAD/NAD(P)-binding domain"/>
    <property type="match status" value="1"/>
</dbReference>
<comment type="caution">
    <text evidence="7">The sequence shown here is derived from an EMBL/GenBank/DDBJ whole genome shotgun (WGS) entry which is preliminary data.</text>
</comment>
<evidence type="ECO:0000256" key="1">
    <source>
        <dbReference type="ARBA" id="ARBA00001974"/>
    </source>
</evidence>
<keyword evidence="8" id="KW-1185">Reference proteome</keyword>
<evidence type="ECO:0000259" key="6">
    <source>
        <dbReference type="Pfam" id="PF01266"/>
    </source>
</evidence>
<comment type="similarity">
    <text evidence="5">Belongs to the L2HGDH family.</text>
</comment>
<dbReference type="Pfam" id="PF01266">
    <property type="entry name" value="DAO"/>
    <property type="match status" value="1"/>
</dbReference>
<protein>
    <submittedName>
        <fullName evidence="7">L-2-hydroxyglutarate oxidase</fullName>
        <ecNumber evidence="7">1.1.3.-</ecNumber>
    </submittedName>
</protein>
<dbReference type="NCBIfam" id="NF008726">
    <property type="entry name" value="PRK11728.1"/>
    <property type="match status" value="1"/>
</dbReference>
<evidence type="ECO:0000256" key="2">
    <source>
        <dbReference type="ARBA" id="ARBA00022630"/>
    </source>
</evidence>
<reference evidence="7" key="2">
    <citation type="submission" date="2022-02" db="EMBL/GenBank/DDBJ databases">
        <authorList>
            <person name="Elcheninov A.G."/>
            <person name="Sorokin D.Y."/>
            <person name="Kublanov I.V."/>
        </authorList>
    </citation>
    <scope>NUCLEOTIDE SEQUENCE</scope>
    <source>
        <strain evidence="7">AArc-St2</strain>
    </source>
</reference>
<dbReference type="InterPro" id="IPR036188">
    <property type="entry name" value="FAD/NAD-bd_sf"/>
</dbReference>
<dbReference type="AlphaFoldDB" id="A0AAE3FZD5"/>
<dbReference type="RefSeq" id="WP_174654950.1">
    <property type="nucleotide sequence ID" value="NZ_JAKRVX010000008.1"/>
</dbReference>
<evidence type="ECO:0000313" key="7">
    <source>
        <dbReference type="EMBL" id="MCL9818131.1"/>
    </source>
</evidence>
<dbReference type="Proteomes" id="UP001203207">
    <property type="component" value="Unassembled WGS sequence"/>
</dbReference>
<evidence type="ECO:0000256" key="5">
    <source>
        <dbReference type="ARBA" id="ARBA00037941"/>
    </source>
</evidence>